<name>B2WAY3_PYRTR</name>
<protein>
    <submittedName>
        <fullName evidence="2">Uncharacterized protein</fullName>
    </submittedName>
</protein>
<dbReference type="EMBL" id="DS231621">
    <property type="protein sequence ID" value="EDU50365.1"/>
    <property type="molecule type" value="Genomic_DNA"/>
</dbReference>
<feature type="region of interest" description="Disordered" evidence="1">
    <location>
        <begin position="422"/>
        <end position="475"/>
    </location>
</feature>
<feature type="compositionally biased region" description="Low complexity" evidence="1">
    <location>
        <begin position="396"/>
        <end position="407"/>
    </location>
</feature>
<feature type="compositionally biased region" description="Basic and acidic residues" evidence="1">
    <location>
        <begin position="111"/>
        <end position="134"/>
    </location>
</feature>
<feature type="compositionally biased region" description="Basic and acidic residues" evidence="1">
    <location>
        <begin position="422"/>
        <end position="437"/>
    </location>
</feature>
<feature type="region of interest" description="Disordered" evidence="1">
    <location>
        <begin position="96"/>
        <end position="154"/>
    </location>
</feature>
<feature type="compositionally biased region" description="Basic and acidic residues" evidence="1">
    <location>
        <begin position="332"/>
        <end position="353"/>
    </location>
</feature>
<dbReference type="eggNOG" id="ENOG502RH07">
    <property type="taxonomic scope" value="Eukaryota"/>
</dbReference>
<organism evidence="2 3">
    <name type="scientific">Pyrenophora tritici-repentis (strain Pt-1C-BFP)</name>
    <name type="common">Wheat tan spot fungus</name>
    <name type="synonym">Drechslera tritici-repentis</name>
    <dbReference type="NCBI Taxonomy" id="426418"/>
    <lineage>
        <taxon>Eukaryota</taxon>
        <taxon>Fungi</taxon>
        <taxon>Dikarya</taxon>
        <taxon>Ascomycota</taxon>
        <taxon>Pezizomycotina</taxon>
        <taxon>Dothideomycetes</taxon>
        <taxon>Pleosporomycetidae</taxon>
        <taxon>Pleosporales</taxon>
        <taxon>Pleosporineae</taxon>
        <taxon>Pleosporaceae</taxon>
        <taxon>Pyrenophora</taxon>
    </lineage>
</organism>
<feature type="compositionally biased region" description="Basic and acidic residues" evidence="1">
    <location>
        <begin position="273"/>
        <end position="284"/>
    </location>
</feature>
<dbReference type="Proteomes" id="UP000001471">
    <property type="component" value="Unassembled WGS sequence"/>
</dbReference>
<feature type="compositionally biased region" description="Basic and acidic residues" evidence="1">
    <location>
        <begin position="298"/>
        <end position="309"/>
    </location>
</feature>
<proteinExistence type="predicted"/>
<dbReference type="InParanoid" id="B2WAY3"/>
<feature type="compositionally biased region" description="Acidic residues" evidence="1">
    <location>
        <begin position="382"/>
        <end position="395"/>
    </location>
</feature>
<accession>B2WAY3</accession>
<feature type="region of interest" description="Disordered" evidence="1">
    <location>
        <begin position="202"/>
        <end position="241"/>
    </location>
</feature>
<dbReference type="OrthoDB" id="5355526at2759"/>
<feature type="compositionally biased region" description="Basic and acidic residues" evidence="1">
    <location>
        <begin position="211"/>
        <end position="232"/>
    </location>
</feature>
<feature type="compositionally biased region" description="Polar residues" evidence="1">
    <location>
        <begin position="444"/>
        <end position="457"/>
    </location>
</feature>
<evidence type="ECO:0000313" key="2">
    <source>
        <dbReference type="EMBL" id="EDU50365.1"/>
    </source>
</evidence>
<gene>
    <name evidence="2" type="ORF">PTRG_07446</name>
</gene>
<feature type="region of interest" description="Disordered" evidence="1">
    <location>
        <begin position="370"/>
        <end position="407"/>
    </location>
</feature>
<dbReference type="AlphaFoldDB" id="B2WAY3"/>
<evidence type="ECO:0000256" key="1">
    <source>
        <dbReference type="SAM" id="MobiDB-lite"/>
    </source>
</evidence>
<evidence type="ECO:0000313" key="3">
    <source>
        <dbReference type="Proteomes" id="UP000001471"/>
    </source>
</evidence>
<feature type="region of interest" description="Disordered" evidence="1">
    <location>
        <begin position="273"/>
        <end position="353"/>
    </location>
</feature>
<feature type="region of interest" description="Disordered" evidence="1">
    <location>
        <begin position="794"/>
        <end position="824"/>
    </location>
</feature>
<dbReference type="HOGENOM" id="CLU_282150_0_0_1"/>
<reference evidence="3" key="1">
    <citation type="journal article" date="2013" name="G3 (Bethesda)">
        <title>Comparative genomics of a plant-pathogenic fungus, Pyrenophora tritici-repentis, reveals transduplication and the impact of repeat elements on pathogenicity and population divergence.</title>
        <authorList>
            <person name="Manning V.A."/>
            <person name="Pandelova I."/>
            <person name="Dhillon B."/>
            <person name="Wilhelm L.J."/>
            <person name="Goodwin S.B."/>
            <person name="Berlin A.M."/>
            <person name="Figueroa M."/>
            <person name="Freitag M."/>
            <person name="Hane J.K."/>
            <person name="Henrissat B."/>
            <person name="Holman W.H."/>
            <person name="Kodira C.D."/>
            <person name="Martin J."/>
            <person name="Oliver R.P."/>
            <person name="Robbertse B."/>
            <person name="Schackwitz W."/>
            <person name="Schwartz D.C."/>
            <person name="Spatafora J.W."/>
            <person name="Turgeon B.G."/>
            <person name="Yandava C."/>
            <person name="Young S."/>
            <person name="Zhou S."/>
            <person name="Zeng Q."/>
            <person name="Grigoriev I.V."/>
            <person name="Ma L.-J."/>
            <person name="Ciuffetti L.M."/>
        </authorList>
    </citation>
    <scope>NUCLEOTIDE SEQUENCE [LARGE SCALE GENOMIC DNA]</scope>
    <source>
        <strain evidence="3">Pt-1C-BFP</strain>
    </source>
</reference>
<sequence length="1108" mass="125124">MVRVSRRPRVVDVESESEIERNVPVPRNAVDMEDSREVNESGQTGFMAASAAVLEGHTDLPGADTGGLLRVVVNHPDDFRGEGTAREARKVVMANARKNRPWSTSSGATKKALDGSRLSPDRPDSTIERDRNITGERPAYSLSRNSRSDHGSRSVLSAQTLLGTDTKEEIQQERAIQVGWSENDYPEPSIKETLRTRPSMITTRLSTGEPGIERMEDQISRPDSGHVERKVESSSGSLGVISLGHSDIASTVAAEDGDDGWVSPVPVPEILERKKGIQRPRDEPDSLILPALGYQAERPSKEEEGREPPNEPTSAIAHTKTTSMWKENSGGDLRHSKMAETNRRKESYRTENRRGEVLLGQAHSTFSEITRRTGASFHESVSESEIDYSSDEEIPPSDYDSYMYPSYRPTLRSRRDLSIRRRSAEEIKKSDRRKDFSSSRSTSYAQTHQINDTSVPTEEQRRISPPASAIDTSSVEETLASIPSDSRLEQEVDMVQFWKCRRTILRTLFVIHHCEFLGKKQSELIDSNEAKEAEQVVLYDQLVKAMDMATKDMKIDKEIRSEEEVELWWGAEWLAETELLSRPEKWREAEMLTEPIRLREQERLAEAEKLTRSETWTEAGDAKRPTEVLGKIDTTQEREEKETDHITVARDRAKNEFVGERSRMSFEWDFANTTSAPSSYANSFAWIFTTKSLTSSASYLSRDSGYSAVQVLTATKELLSIVLEDRVLLPIYKSAINDPNIGPERLQRNLRRLFKVYANLLEEEATERLEYLASQLVLVKSGFLAHSIVEKLRNGPASSPDTEHHKNGSDDDDDGDINRPSDVRPVNEDVFEDLAVFREFLIGSEAFKSLRANVQAFVTPKTIQTPLLDATFRRELDVDKTVIKQNLTKPSTRPATSLTLEQWLEDARNSIDLLFRATEISVIAAVILNLAIDALFLATDEFFITMGLLEPDLKRNMTRFRWQCQNCGEQFYSDITELRAGGGDELVNHMQRTSGVKVHTAPYNQHSNNQRYVALRPRQWIQNAVTKISSAFAGSPKPPASLPQHNPPQYTTACCATPNTPPRQRVLRLLTCMHRDRFRKVLYQDVMEKVTTRLAISQFSQSGGLQTD</sequence>